<dbReference type="EMBL" id="CM044705">
    <property type="protein sequence ID" value="KAI5665263.1"/>
    <property type="molecule type" value="Genomic_DNA"/>
</dbReference>
<comment type="caution">
    <text evidence="1">The sequence shown here is derived from an EMBL/GenBank/DDBJ whole genome shotgun (WGS) entry which is preliminary data.</text>
</comment>
<dbReference type="Proteomes" id="UP001060085">
    <property type="component" value="Linkage Group LG05"/>
</dbReference>
<name>A0ACC0AW82_CATRO</name>
<accession>A0ACC0AW82</accession>
<gene>
    <name evidence="1" type="ORF">M9H77_24586</name>
</gene>
<protein>
    <submittedName>
        <fullName evidence="1">Uncharacterized protein</fullName>
    </submittedName>
</protein>
<reference evidence="2" key="1">
    <citation type="journal article" date="2023" name="Nat. Plants">
        <title>Single-cell RNA sequencing provides a high-resolution roadmap for understanding the multicellular compartmentation of specialized metabolism.</title>
        <authorList>
            <person name="Sun S."/>
            <person name="Shen X."/>
            <person name="Li Y."/>
            <person name="Li Y."/>
            <person name="Wang S."/>
            <person name="Li R."/>
            <person name="Zhang H."/>
            <person name="Shen G."/>
            <person name="Guo B."/>
            <person name="Wei J."/>
            <person name="Xu J."/>
            <person name="St-Pierre B."/>
            <person name="Chen S."/>
            <person name="Sun C."/>
        </authorList>
    </citation>
    <scope>NUCLEOTIDE SEQUENCE [LARGE SCALE GENOMIC DNA]</scope>
</reference>
<keyword evidence="2" id="KW-1185">Reference proteome</keyword>
<evidence type="ECO:0000313" key="1">
    <source>
        <dbReference type="EMBL" id="KAI5665263.1"/>
    </source>
</evidence>
<organism evidence="1 2">
    <name type="scientific">Catharanthus roseus</name>
    <name type="common">Madagascar periwinkle</name>
    <name type="synonym">Vinca rosea</name>
    <dbReference type="NCBI Taxonomy" id="4058"/>
    <lineage>
        <taxon>Eukaryota</taxon>
        <taxon>Viridiplantae</taxon>
        <taxon>Streptophyta</taxon>
        <taxon>Embryophyta</taxon>
        <taxon>Tracheophyta</taxon>
        <taxon>Spermatophyta</taxon>
        <taxon>Magnoliopsida</taxon>
        <taxon>eudicotyledons</taxon>
        <taxon>Gunneridae</taxon>
        <taxon>Pentapetalae</taxon>
        <taxon>asterids</taxon>
        <taxon>lamiids</taxon>
        <taxon>Gentianales</taxon>
        <taxon>Apocynaceae</taxon>
        <taxon>Rauvolfioideae</taxon>
        <taxon>Vinceae</taxon>
        <taxon>Catharanthinae</taxon>
        <taxon>Catharanthus</taxon>
    </lineage>
</organism>
<sequence>MHSSRVNKYSCWLRKDFYHTFNYFYFSIYGQSIQCINFSFYLWLIIPFFCCSSDNWGSACFSGRLRRYLLHLRALVLATCPLCPQYVHTLWAPPGVRVGRPLFPILRSPRDFLKSLGYSVSIAETHPFVAHEPNEVHGWFLSVRALEALSHQSFAIPRSLKAANVTFRASAYLRNSGGRNLRNRSSASSTPVAGTRSFLLVANEVSNNSVILIIKFSITLCVACSGRGMASLITSSARLGDCEPDMFLKTKKFQH</sequence>
<evidence type="ECO:0000313" key="2">
    <source>
        <dbReference type="Proteomes" id="UP001060085"/>
    </source>
</evidence>
<proteinExistence type="predicted"/>